<dbReference type="Proteomes" id="UP001596460">
    <property type="component" value="Unassembled WGS sequence"/>
</dbReference>
<dbReference type="EMBL" id="JBHTAB010000002">
    <property type="protein sequence ID" value="MFC7128732.1"/>
    <property type="molecule type" value="Genomic_DNA"/>
</dbReference>
<reference evidence="3 4" key="1">
    <citation type="journal article" date="2019" name="Int. J. Syst. Evol. Microbiol.">
        <title>The Global Catalogue of Microorganisms (GCM) 10K type strain sequencing project: providing services to taxonomists for standard genome sequencing and annotation.</title>
        <authorList>
            <consortium name="The Broad Institute Genomics Platform"/>
            <consortium name="The Broad Institute Genome Sequencing Center for Infectious Disease"/>
            <person name="Wu L."/>
            <person name="Ma J."/>
        </authorList>
    </citation>
    <scope>NUCLEOTIDE SEQUENCE [LARGE SCALE GENOMIC DNA]</scope>
    <source>
        <strain evidence="3 4">DSM 26526</strain>
    </source>
</reference>
<dbReference type="Pfam" id="PF26470">
    <property type="entry name" value="DUF8145"/>
    <property type="match status" value="1"/>
</dbReference>
<name>A0ABD5XK32_9EURY</name>
<feature type="compositionally biased region" description="Low complexity" evidence="1">
    <location>
        <begin position="9"/>
        <end position="18"/>
    </location>
</feature>
<accession>A0ABD5XK32</accession>
<gene>
    <name evidence="3" type="ORF">ACFQI8_04895</name>
</gene>
<feature type="domain" description="DUF8145" evidence="2">
    <location>
        <begin position="34"/>
        <end position="94"/>
    </location>
</feature>
<evidence type="ECO:0000256" key="1">
    <source>
        <dbReference type="SAM" id="MobiDB-lite"/>
    </source>
</evidence>
<comment type="caution">
    <text evidence="3">The sequence shown here is derived from an EMBL/GenBank/DDBJ whole genome shotgun (WGS) entry which is preliminary data.</text>
</comment>
<evidence type="ECO:0000313" key="4">
    <source>
        <dbReference type="Proteomes" id="UP001596460"/>
    </source>
</evidence>
<dbReference type="AlphaFoldDB" id="A0ABD5XK32"/>
<feature type="region of interest" description="Disordered" evidence="1">
    <location>
        <begin position="1"/>
        <end position="37"/>
    </location>
</feature>
<sequence>MVARDVGEATDSVSSAGDADADRDASGAADRDADSEVCPVCSTPADSVSLHDRGLLVNLLDNERYRRVCFEPVERDGRPYVRFFHHTHEQVGADD</sequence>
<evidence type="ECO:0000313" key="3">
    <source>
        <dbReference type="EMBL" id="MFC7128732.1"/>
    </source>
</evidence>
<proteinExistence type="predicted"/>
<evidence type="ECO:0000259" key="2">
    <source>
        <dbReference type="Pfam" id="PF26470"/>
    </source>
</evidence>
<organism evidence="3 4">
    <name type="scientific">Haloferax chudinovii</name>
    <dbReference type="NCBI Taxonomy" id="1109010"/>
    <lineage>
        <taxon>Archaea</taxon>
        <taxon>Methanobacteriati</taxon>
        <taxon>Methanobacteriota</taxon>
        <taxon>Stenosarchaea group</taxon>
        <taxon>Halobacteria</taxon>
        <taxon>Halobacteriales</taxon>
        <taxon>Haloferacaceae</taxon>
        <taxon>Haloferax</taxon>
    </lineage>
</organism>
<dbReference type="InterPro" id="IPR058458">
    <property type="entry name" value="DUF8145"/>
</dbReference>
<protein>
    <recommendedName>
        <fullName evidence="2">DUF8145 domain-containing protein</fullName>
    </recommendedName>
</protein>
<keyword evidence="4" id="KW-1185">Reference proteome</keyword>
<dbReference type="RefSeq" id="WP_390243148.1">
    <property type="nucleotide sequence ID" value="NZ_JBHTAB010000002.1"/>
</dbReference>
<feature type="compositionally biased region" description="Basic and acidic residues" evidence="1">
    <location>
        <begin position="20"/>
        <end position="34"/>
    </location>
</feature>